<proteinExistence type="predicted"/>
<dbReference type="ExpressionAtlas" id="A0A2K1Y480">
    <property type="expression patterns" value="baseline"/>
</dbReference>
<name>A0A2K1Y480_POPTR</name>
<dbReference type="InParanoid" id="A0A2K1Y480"/>
<gene>
    <name evidence="1" type="ORF">POPTR_013G112700</name>
</gene>
<evidence type="ECO:0000313" key="1">
    <source>
        <dbReference type="EMBL" id="PNT07846.1"/>
    </source>
</evidence>
<evidence type="ECO:0000313" key="2">
    <source>
        <dbReference type="Proteomes" id="UP000006729"/>
    </source>
</evidence>
<dbReference type="EMBL" id="CM009302">
    <property type="protein sequence ID" value="PNT07846.1"/>
    <property type="molecule type" value="Genomic_DNA"/>
</dbReference>
<organism evidence="1 2">
    <name type="scientific">Populus trichocarpa</name>
    <name type="common">Western balsam poplar</name>
    <name type="synonym">Populus balsamifera subsp. trichocarpa</name>
    <dbReference type="NCBI Taxonomy" id="3694"/>
    <lineage>
        <taxon>Eukaryota</taxon>
        <taxon>Viridiplantae</taxon>
        <taxon>Streptophyta</taxon>
        <taxon>Embryophyta</taxon>
        <taxon>Tracheophyta</taxon>
        <taxon>Spermatophyta</taxon>
        <taxon>Magnoliopsida</taxon>
        <taxon>eudicotyledons</taxon>
        <taxon>Gunneridae</taxon>
        <taxon>Pentapetalae</taxon>
        <taxon>rosids</taxon>
        <taxon>fabids</taxon>
        <taxon>Malpighiales</taxon>
        <taxon>Salicaceae</taxon>
        <taxon>Saliceae</taxon>
        <taxon>Populus</taxon>
    </lineage>
</organism>
<accession>A0A2K1Y480</accession>
<reference evidence="1 2" key="1">
    <citation type="journal article" date="2006" name="Science">
        <title>The genome of black cottonwood, Populus trichocarpa (Torr. &amp; Gray).</title>
        <authorList>
            <person name="Tuskan G.A."/>
            <person name="Difazio S."/>
            <person name="Jansson S."/>
            <person name="Bohlmann J."/>
            <person name="Grigoriev I."/>
            <person name="Hellsten U."/>
            <person name="Putnam N."/>
            <person name="Ralph S."/>
            <person name="Rombauts S."/>
            <person name="Salamov A."/>
            <person name="Schein J."/>
            <person name="Sterck L."/>
            <person name="Aerts A."/>
            <person name="Bhalerao R.R."/>
            <person name="Bhalerao R.P."/>
            <person name="Blaudez D."/>
            <person name="Boerjan W."/>
            <person name="Brun A."/>
            <person name="Brunner A."/>
            <person name="Busov V."/>
            <person name="Campbell M."/>
            <person name="Carlson J."/>
            <person name="Chalot M."/>
            <person name="Chapman J."/>
            <person name="Chen G.L."/>
            <person name="Cooper D."/>
            <person name="Coutinho P.M."/>
            <person name="Couturier J."/>
            <person name="Covert S."/>
            <person name="Cronk Q."/>
            <person name="Cunningham R."/>
            <person name="Davis J."/>
            <person name="Degroeve S."/>
            <person name="Dejardin A."/>
            <person name="Depamphilis C."/>
            <person name="Detter J."/>
            <person name="Dirks B."/>
            <person name="Dubchak I."/>
            <person name="Duplessis S."/>
            <person name="Ehlting J."/>
            <person name="Ellis B."/>
            <person name="Gendler K."/>
            <person name="Goodstein D."/>
            <person name="Gribskov M."/>
            <person name="Grimwood J."/>
            <person name="Groover A."/>
            <person name="Gunter L."/>
            <person name="Hamberger B."/>
            <person name="Heinze B."/>
            <person name="Helariutta Y."/>
            <person name="Henrissat B."/>
            <person name="Holligan D."/>
            <person name="Holt R."/>
            <person name="Huang W."/>
            <person name="Islam-Faridi N."/>
            <person name="Jones S."/>
            <person name="Jones-Rhoades M."/>
            <person name="Jorgensen R."/>
            <person name="Joshi C."/>
            <person name="Kangasjarvi J."/>
            <person name="Karlsson J."/>
            <person name="Kelleher C."/>
            <person name="Kirkpatrick R."/>
            <person name="Kirst M."/>
            <person name="Kohler A."/>
            <person name="Kalluri U."/>
            <person name="Larimer F."/>
            <person name="Leebens-Mack J."/>
            <person name="Leple J.C."/>
            <person name="Locascio P."/>
            <person name="Lou Y."/>
            <person name="Lucas S."/>
            <person name="Martin F."/>
            <person name="Montanini B."/>
            <person name="Napoli C."/>
            <person name="Nelson D.R."/>
            <person name="Nelson C."/>
            <person name="Nieminen K."/>
            <person name="Nilsson O."/>
            <person name="Pereda V."/>
            <person name="Peter G."/>
            <person name="Philippe R."/>
            <person name="Pilate G."/>
            <person name="Poliakov A."/>
            <person name="Razumovskaya J."/>
            <person name="Richardson P."/>
            <person name="Rinaldi C."/>
            <person name="Ritland K."/>
            <person name="Rouze P."/>
            <person name="Ryaboy D."/>
            <person name="Schmutz J."/>
            <person name="Schrader J."/>
            <person name="Segerman B."/>
            <person name="Shin H."/>
            <person name="Siddiqui A."/>
            <person name="Sterky F."/>
            <person name="Terry A."/>
            <person name="Tsai C.J."/>
            <person name="Uberbacher E."/>
            <person name="Unneberg P."/>
            <person name="Vahala J."/>
            <person name="Wall K."/>
            <person name="Wessler S."/>
            <person name="Yang G."/>
            <person name="Yin T."/>
            <person name="Douglas C."/>
            <person name="Marra M."/>
            <person name="Sandberg G."/>
            <person name="Van de Peer Y."/>
            <person name="Rokhsar D."/>
        </authorList>
    </citation>
    <scope>NUCLEOTIDE SEQUENCE [LARGE SCALE GENOMIC DNA]</scope>
    <source>
        <strain evidence="2">cv. Nisqually</strain>
    </source>
</reference>
<dbReference type="AlphaFoldDB" id="A0A2K1Y480"/>
<keyword evidence="2" id="KW-1185">Reference proteome</keyword>
<dbReference type="Proteomes" id="UP000006729">
    <property type="component" value="Chromosome 13"/>
</dbReference>
<protein>
    <submittedName>
        <fullName evidence="1">Uncharacterized protein</fullName>
    </submittedName>
</protein>
<sequence length="69" mass="7683">MASRADTLYIEHVFKASEFSPTLAACMTLDLVESCKHFISAVINGSDLVLHFQLPLLMIFTLRSQHLCG</sequence>